<dbReference type="STRING" id="78245.Xaut_4521"/>
<dbReference type="KEGG" id="xau:Xaut_4521"/>
<organism evidence="1 2">
    <name type="scientific">Xanthobacter autotrophicus (strain ATCC BAA-1158 / Py2)</name>
    <dbReference type="NCBI Taxonomy" id="78245"/>
    <lineage>
        <taxon>Bacteria</taxon>
        <taxon>Pseudomonadati</taxon>
        <taxon>Pseudomonadota</taxon>
        <taxon>Alphaproteobacteria</taxon>
        <taxon>Hyphomicrobiales</taxon>
        <taxon>Xanthobacteraceae</taxon>
        <taxon>Xanthobacter</taxon>
    </lineage>
</organism>
<dbReference type="HOGENOM" id="CLU_2072229_0_0_5"/>
<protein>
    <submittedName>
        <fullName evidence="1">Uncharacterized protein</fullName>
    </submittedName>
</protein>
<dbReference type="Proteomes" id="UP000002417">
    <property type="component" value="Chromosome"/>
</dbReference>
<reference evidence="1 2" key="1">
    <citation type="submission" date="2007-07" db="EMBL/GenBank/DDBJ databases">
        <title>Complete sequence of chromosome of Xanthobacter autotrophicus Py2.</title>
        <authorList>
            <consortium name="US DOE Joint Genome Institute"/>
            <person name="Copeland A."/>
            <person name="Lucas S."/>
            <person name="Lapidus A."/>
            <person name="Barry K."/>
            <person name="Glavina del Rio T."/>
            <person name="Hammon N."/>
            <person name="Israni S."/>
            <person name="Dalin E."/>
            <person name="Tice H."/>
            <person name="Pitluck S."/>
            <person name="Sims D."/>
            <person name="Brettin T."/>
            <person name="Bruce D."/>
            <person name="Detter J.C."/>
            <person name="Han C."/>
            <person name="Tapia R."/>
            <person name="Brainard J."/>
            <person name="Schmutz J."/>
            <person name="Larimer F."/>
            <person name="Land M."/>
            <person name="Hauser L."/>
            <person name="Kyrpides N."/>
            <person name="Kim E."/>
            <person name="Ensigns S.A."/>
            <person name="Richardson P."/>
        </authorList>
    </citation>
    <scope>NUCLEOTIDE SEQUENCE [LARGE SCALE GENOMIC DNA]</scope>
    <source>
        <strain evidence="2">ATCC BAA-1158 / Py2</strain>
    </source>
</reference>
<dbReference type="AlphaFoldDB" id="A7INZ6"/>
<proteinExistence type="predicted"/>
<dbReference type="EMBL" id="CP000781">
    <property type="protein sequence ID" value="ABS69742.1"/>
    <property type="molecule type" value="Genomic_DNA"/>
</dbReference>
<keyword evidence="2" id="KW-1185">Reference proteome</keyword>
<evidence type="ECO:0000313" key="1">
    <source>
        <dbReference type="EMBL" id="ABS69742.1"/>
    </source>
</evidence>
<name>A7INZ6_XANP2</name>
<sequence length="118" mass="12387">MSAPLSLSAFHRALDIADFLSTSGNRRQIHRVSVDDTRDLVRAVVALARVAQAAADYLVAQEAALDATEHPLDTMECFAASEAADAAVGASHDALTEALVALGYLTIETQENTDGSTS</sequence>
<gene>
    <name evidence="1" type="ordered locus">Xaut_4521</name>
</gene>
<evidence type="ECO:0000313" key="2">
    <source>
        <dbReference type="Proteomes" id="UP000002417"/>
    </source>
</evidence>
<accession>A7INZ6</accession>